<accession>A0A7W6NZQ2</accession>
<sequence>MSSQKSLANPRALDHLVLPVGSLAAARARLGSLGFTVAPDALHPFGTENACIFFRDGTYLEPLGVASRETCEAHALAGNVFVARDRAFRFRCGEDGLSAIVLKSADAAADHERFRKAGLSGGEPLEFSRPFKLADGTSAEASFRLAFAADLRAPDFFLFCCERTRERPAIADELLSHANGVIGLSRVVLVEENPSDFQYLLEEVLLQREVTAHSFGVDFDAGNAVISALTPAGFEAWFGQYPGKGRGLRGGAVVFRASKLETVEALLRRNDIAYEHRHHRLLVRPAPGQGVVFAFEE</sequence>
<comment type="caution">
    <text evidence="2">The sequence shown here is derived from an EMBL/GenBank/DDBJ whole genome shotgun (WGS) entry which is preliminary data.</text>
</comment>
<dbReference type="RefSeq" id="WP_183790141.1">
    <property type="nucleotide sequence ID" value="NZ_JACIDU010000003.1"/>
</dbReference>
<dbReference type="Gene3D" id="3.10.180.10">
    <property type="entry name" value="2,3-Dihydroxybiphenyl 1,2-Dioxygenase, domain 1"/>
    <property type="match status" value="1"/>
</dbReference>
<evidence type="ECO:0000313" key="2">
    <source>
        <dbReference type="EMBL" id="MBB4102514.1"/>
    </source>
</evidence>
<proteinExistence type="predicted"/>
<protein>
    <recommendedName>
        <fullName evidence="1">Glyoxalase-like domain-containing protein</fullName>
    </recommendedName>
</protein>
<dbReference type="InterPro" id="IPR029068">
    <property type="entry name" value="Glyas_Bleomycin-R_OHBP_Dase"/>
</dbReference>
<dbReference type="Proteomes" id="UP000584824">
    <property type="component" value="Unassembled WGS sequence"/>
</dbReference>
<dbReference type="EMBL" id="JACIDU010000003">
    <property type="protein sequence ID" value="MBB4102514.1"/>
    <property type="molecule type" value="Genomic_DNA"/>
</dbReference>
<organism evidence="2 3">
    <name type="scientific">Allorhizobium borbori</name>
    <dbReference type="NCBI Taxonomy" id="485907"/>
    <lineage>
        <taxon>Bacteria</taxon>
        <taxon>Pseudomonadati</taxon>
        <taxon>Pseudomonadota</taxon>
        <taxon>Alphaproteobacteria</taxon>
        <taxon>Hyphomicrobiales</taxon>
        <taxon>Rhizobiaceae</taxon>
        <taxon>Rhizobium/Agrobacterium group</taxon>
        <taxon>Allorhizobium</taxon>
    </lineage>
</organism>
<dbReference type="Pfam" id="PF13468">
    <property type="entry name" value="Glyoxalase_3"/>
    <property type="match status" value="1"/>
</dbReference>
<dbReference type="PANTHER" id="PTHR40265">
    <property type="entry name" value="BLL2707 PROTEIN"/>
    <property type="match status" value="1"/>
</dbReference>
<dbReference type="PANTHER" id="PTHR40265:SF1">
    <property type="entry name" value="GLYOXALASE-LIKE DOMAIN-CONTAINING PROTEIN"/>
    <property type="match status" value="1"/>
</dbReference>
<gene>
    <name evidence="2" type="ORF">GGQ66_001049</name>
</gene>
<evidence type="ECO:0000313" key="3">
    <source>
        <dbReference type="Proteomes" id="UP000584824"/>
    </source>
</evidence>
<dbReference type="InterPro" id="IPR025870">
    <property type="entry name" value="Glyoxalase-like_dom"/>
</dbReference>
<keyword evidence="3" id="KW-1185">Reference proteome</keyword>
<name>A0A7W6NZQ2_9HYPH</name>
<feature type="domain" description="Glyoxalase-like" evidence="1">
    <location>
        <begin position="13"/>
        <end position="204"/>
    </location>
</feature>
<dbReference type="AlphaFoldDB" id="A0A7W6NZQ2"/>
<evidence type="ECO:0000259" key="1">
    <source>
        <dbReference type="Pfam" id="PF13468"/>
    </source>
</evidence>
<dbReference type="SUPFAM" id="SSF54593">
    <property type="entry name" value="Glyoxalase/Bleomycin resistance protein/Dihydroxybiphenyl dioxygenase"/>
    <property type="match status" value="1"/>
</dbReference>
<reference evidence="2 3" key="1">
    <citation type="submission" date="2020-08" db="EMBL/GenBank/DDBJ databases">
        <title>Genomic Encyclopedia of Type Strains, Phase IV (KMG-IV): sequencing the most valuable type-strain genomes for metagenomic binning, comparative biology and taxonomic classification.</title>
        <authorList>
            <person name="Goeker M."/>
        </authorList>
    </citation>
    <scope>NUCLEOTIDE SEQUENCE [LARGE SCALE GENOMIC DNA]</scope>
    <source>
        <strain evidence="2 3">DSM 26385</strain>
    </source>
</reference>